<dbReference type="InterPro" id="IPR004635">
    <property type="entry name" value="Pept_S49_SppA"/>
</dbReference>
<feature type="transmembrane region" description="Helical" evidence="5">
    <location>
        <begin position="12"/>
        <end position="35"/>
    </location>
</feature>
<sequence length="305" mass="32988">MNEMKRHSGWFWLLIGAGLLFGLIVVASVLGLLALHSFDSGGSFASIGGGNVGVIDIDGVIMSADSTVDQLRKFNDDDSIKAIVMHIDSPGGAAAPSQEIYNEVIRIRKEHKKPIVASIESVGASGAYYIASGANRIYANDASIVGSIGVIMEWTNYGDLLKWAKLQPEVIKGGRLKDAGSADRPMTPEERAYFQGLVDNMHAQFIRDVAAGRGIKPDQLKPLATGQVWTGEEALPLHLIDQAGGFRVALLDTAHRAGISGEPNVIKPARHHKTILDMLTTDTDSLFSAPEQLLEKHAGFYFLWR</sequence>
<dbReference type="InterPro" id="IPR047272">
    <property type="entry name" value="S49_SppA_C"/>
</dbReference>
<dbReference type="AlphaFoldDB" id="A0A4R1L1B4"/>
<comment type="similarity">
    <text evidence="1">Belongs to the peptidase S49 family.</text>
</comment>
<evidence type="ECO:0000256" key="2">
    <source>
        <dbReference type="ARBA" id="ARBA00022670"/>
    </source>
</evidence>
<accession>A0A4R1L1B4</accession>
<organism evidence="7 8">
    <name type="scientific">Acidipila rosea</name>
    <dbReference type="NCBI Taxonomy" id="768535"/>
    <lineage>
        <taxon>Bacteria</taxon>
        <taxon>Pseudomonadati</taxon>
        <taxon>Acidobacteriota</taxon>
        <taxon>Terriglobia</taxon>
        <taxon>Terriglobales</taxon>
        <taxon>Acidobacteriaceae</taxon>
        <taxon>Acidipila</taxon>
    </lineage>
</organism>
<protein>
    <submittedName>
        <fullName evidence="7">Signal peptide peptidase A</fullName>
    </submittedName>
</protein>
<keyword evidence="5" id="KW-0812">Transmembrane</keyword>
<proteinExistence type="inferred from homology"/>
<dbReference type="InterPro" id="IPR029045">
    <property type="entry name" value="ClpP/crotonase-like_dom_sf"/>
</dbReference>
<dbReference type="SUPFAM" id="SSF52096">
    <property type="entry name" value="ClpP/crotonase"/>
    <property type="match status" value="1"/>
</dbReference>
<dbReference type="Pfam" id="PF01343">
    <property type="entry name" value="Peptidase_S49"/>
    <property type="match status" value="1"/>
</dbReference>
<dbReference type="InterPro" id="IPR002142">
    <property type="entry name" value="Peptidase_S49"/>
</dbReference>
<dbReference type="Gene3D" id="6.20.330.10">
    <property type="match status" value="1"/>
</dbReference>
<dbReference type="NCBIfam" id="TIGR00706">
    <property type="entry name" value="SppA_dom"/>
    <property type="match status" value="1"/>
</dbReference>
<evidence type="ECO:0000259" key="6">
    <source>
        <dbReference type="Pfam" id="PF01343"/>
    </source>
</evidence>
<comment type="caution">
    <text evidence="7">The sequence shown here is derived from an EMBL/GenBank/DDBJ whole genome shotgun (WGS) entry which is preliminary data.</text>
</comment>
<keyword evidence="3" id="KW-0378">Hydrolase</keyword>
<dbReference type="Gene3D" id="3.90.226.10">
    <property type="entry name" value="2-enoyl-CoA Hydratase, Chain A, domain 1"/>
    <property type="match status" value="1"/>
</dbReference>
<keyword evidence="5" id="KW-0472">Membrane</keyword>
<dbReference type="PANTHER" id="PTHR42987:SF7">
    <property type="entry name" value="SIGNAL PEPTIDE PEPTIDASE SPPA-RELATED"/>
    <property type="match status" value="1"/>
</dbReference>
<dbReference type="EMBL" id="SMGK01000006">
    <property type="protein sequence ID" value="TCK70797.1"/>
    <property type="molecule type" value="Genomic_DNA"/>
</dbReference>
<dbReference type="GO" id="GO:0006508">
    <property type="term" value="P:proteolysis"/>
    <property type="evidence" value="ECO:0007669"/>
    <property type="project" value="UniProtKB-KW"/>
</dbReference>
<evidence type="ECO:0000256" key="1">
    <source>
        <dbReference type="ARBA" id="ARBA00008683"/>
    </source>
</evidence>
<dbReference type="Proteomes" id="UP000295210">
    <property type="component" value="Unassembled WGS sequence"/>
</dbReference>
<name>A0A4R1L1B4_9BACT</name>
<reference evidence="7 8" key="1">
    <citation type="submission" date="2019-03" db="EMBL/GenBank/DDBJ databases">
        <title>Genomic Encyclopedia of Type Strains, Phase IV (KMG-IV): sequencing the most valuable type-strain genomes for metagenomic binning, comparative biology and taxonomic classification.</title>
        <authorList>
            <person name="Goeker M."/>
        </authorList>
    </citation>
    <scope>NUCLEOTIDE SEQUENCE [LARGE SCALE GENOMIC DNA]</scope>
    <source>
        <strain evidence="7 8">DSM 103428</strain>
    </source>
</reference>
<dbReference type="OrthoDB" id="9764363at2"/>
<feature type="domain" description="Peptidase S49" evidence="6">
    <location>
        <begin position="109"/>
        <end position="257"/>
    </location>
</feature>
<dbReference type="CDD" id="cd07023">
    <property type="entry name" value="S49_Sppa_N_C"/>
    <property type="match status" value="1"/>
</dbReference>
<keyword evidence="2" id="KW-0645">Protease</keyword>
<dbReference type="GO" id="GO:0008236">
    <property type="term" value="F:serine-type peptidase activity"/>
    <property type="evidence" value="ECO:0007669"/>
    <property type="project" value="UniProtKB-KW"/>
</dbReference>
<gene>
    <name evidence="7" type="ORF">C7378_3186</name>
</gene>
<keyword evidence="4" id="KW-0720">Serine protease</keyword>
<dbReference type="PANTHER" id="PTHR42987">
    <property type="entry name" value="PEPTIDASE S49"/>
    <property type="match status" value="1"/>
</dbReference>
<keyword evidence="8" id="KW-1185">Reference proteome</keyword>
<keyword evidence="5" id="KW-1133">Transmembrane helix</keyword>
<evidence type="ECO:0000313" key="8">
    <source>
        <dbReference type="Proteomes" id="UP000295210"/>
    </source>
</evidence>
<evidence type="ECO:0000313" key="7">
    <source>
        <dbReference type="EMBL" id="TCK70797.1"/>
    </source>
</evidence>
<evidence type="ECO:0000256" key="4">
    <source>
        <dbReference type="ARBA" id="ARBA00022825"/>
    </source>
</evidence>
<evidence type="ECO:0000256" key="5">
    <source>
        <dbReference type="SAM" id="Phobius"/>
    </source>
</evidence>
<evidence type="ECO:0000256" key="3">
    <source>
        <dbReference type="ARBA" id="ARBA00022801"/>
    </source>
</evidence>